<feature type="non-terminal residue" evidence="2">
    <location>
        <position position="72"/>
    </location>
</feature>
<keyword evidence="3" id="KW-1185">Reference proteome</keyword>
<protein>
    <submittedName>
        <fullName evidence="2">Uncharacterized protein</fullName>
    </submittedName>
</protein>
<dbReference type="Proteomes" id="UP001168537">
    <property type="component" value="Unassembled WGS sequence"/>
</dbReference>
<feature type="compositionally biased region" description="Low complexity" evidence="1">
    <location>
        <begin position="40"/>
        <end position="72"/>
    </location>
</feature>
<evidence type="ECO:0000256" key="1">
    <source>
        <dbReference type="SAM" id="MobiDB-lite"/>
    </source>
</evidence>
<sequence>EPKPQQSQEETRTAAQALAAGRLAAPRQEQRAPGAAATRPQGAPSQQGYQGQQGQAQPQQAQRPAPRQVQFD</sequence>
<comment type="caution">
    <text evidence="2">The sequence shown here is derived from an EMBL/GenBank/DDBJ whole genome shotgun (WGS) entry which is preliminary data.</text>
</comment>
<dbReference type="EMBL" id="JAUHJR010000291">
    <property type="protein sequence ID" value="MDN4163807.1"/>
    <property type="molecule type" value="Genomic_DNA"/>
</dbReference>
<evidence type="ECO:0000313" key="2">
    <source>
        <dbReference type="EMBL" id="MDN4163807.1"/>
    </source>
</evidence>
<feature type="region of interest" description="Disordered" evidence="1">
    <location>
        <begin position="1"/>
        <end position="72"/>
    </location>
</feature>
<feature type="compositionally biased region" description="Low complexity" evidence="1">
    <location>
        <begin position="13"/>
        <end position="25"/>
    </location>
</feature>
<evidence type="ECO:0000313" key="3">
    <source>
        <dbReference type="Proteomes" id="UP001168537"/>
    </source>
</evidence>
<accession>A0ABT8F039</accession>
<organism evidence="2 3">
    <name type="scientific">Nocardioides abyssi</name>
    <dbReference type="NCBI Taxonomy" id="3058370"/>
    <lineage>
        <taxon>Bacteria</taxon>
        <taxon>Bacillati</taxon>
        <taxon>Actinomycetota</taxon>
        <taxon>Actinomycetes</taxon>
        <taxon>Propionibacteriales</taxon>
        <taxon>Nocardioidaceae</taxon>
        <taxon>Nocardioides</taxon>
    </lineage>
</organism>
<proteinExistence type="predicted"/>
<reference evidence="2" key="1">
    <citation type="submission" date="2023-06" db="EMBL/GenBank/DDBJ databases">
        <title>Draft genome sequence of Nocardioides sp. SOB72.</title>
        <authorList>
            <person name="Zhang G."/>
        </authorList>
    </citation>
    <scope>NUCLEOTIDE SEQUENCE</scope>
    <source>
        <strain evidence="2">SOB72</strain>
    </source>
</reference>
<gene>
    <name evidence="2" type="ORF">QWY29_20790</name>
</gene>
<feature type="non-terminal residue" evidence="2">
    <location>
        <position position="1"/>
    </location>
</feature>
<name>A0ABT8F039_9ACTN</name>